<evidence type="ECO:0000313" key="2">
    <source>
        <dbReference type="EMBL" id="KAF7371031.1"/>
    </source>
</evidence>
<dbReference type="AlphaFoldDB" id="A0A8H6Z744"/>
<feature type="compositionally biased region" description="Basic and acidic residues" evidence="1">
    <location>
        <begin position="229"/>
        <end position="246"/>
    </location>
</feature>
<feature type="region of interest" description="Disordered" evidence="1">
    <location>
        <begin position="226"/>
        <end position="252"/>
    </location>
</feature>
<feature type="region of interest" description="Disordered" evidence="1">
    <location>
        <begin position="407"/>
        <end position="441"/>
    </location>
</feature>
<accession>A0A8H6Z744</accession>
<dbReference type="Proteomes" id="UP000623467">
    <property type="component" value="Unassembled WGS sequence"/>
</dbReference>
<keyword evidence="3" id="KW-1185">Reference proteome</keyword>
<reference evidence="2" key="1">
    <citation type="submission" date="2020-05" db="EMBL/GenBank/DDBJ databases">
        <title>Mycena genomes resolve the evolution of fungal bioluminescence.</title>
        <authorList>
            <person name="Tsai I.J."/>
        </authorList>
    </citation>
    <scope>NUCLEOTIDE SEQUENCE</scope>
    <source>
        <strain evidence="2">160909Yilan</strain>
    </source>
</reference>
<dbReference type="OrthoDB" id="3233731at2759"/>
<organism evidence="2 3">
    <name type="scientific">Mycena sanguinolenta</name>
    <dbReference type="NCBI Taxonomy" id="230812"/>
    <lineage>
        <taxon>Eukaryota</taxon>
        <taxon>Fungi</taxon>
        <taxon>Dikarya</taxon>
        <taxon>Basidiomycota</taxon>
        <taxon>Agaricomycotina</taxon>
        <taxon>Agaricomycetes</taxon>
        <taxon>Agaricomycetidae</taxon>
        <taxon>Agaricales</taxon>
        <taxon>Marasmiineae</taxon>
        <taxon>Mycenaceae</taxon>
        <taxon>Mycena</taxon>
    </lineage>
</organism>
<evidence type="ECO:0000313" key="3">
    <source>
        <dbReference type="Proteomes" id="UP000623467"/>
    </source>
</evidence>
<feature type="region of interest" description="Disordered" evidence="1">
    <location>
        <begin position="134"/>
        <end position="170"/>
    </location>
</feature>
<feature type="compositionally biased region" description="Low complexity" evidence="1">
    <location>
        <begin position="326"/>
        <end position="338"/>
    </location>
</feature>
<proteinExistence type="predicted"/>
<comment type="caution">
    <text evidence="2">The sequence shown here is derived from an EMBL/GenBank/DDBJ whole genome shotgun (WGS) entry which is preliminary data.</text>
</comment>
<protein>
    <submittedName>
        <fullName evidence="2">Uncharacterized protein</fullName>
    </submittedName>
</protein>
<gene>
    <name evidence="2" type="ORF">MSAN_00737300</name>
</gene>
<feature type="region of interest" description="Disordered" evidence="1">
    <location>
        <begin position="326"/>
        <end position="372"/>
    </location>
</feature>
<dbReference type="EMBL" id="JACAZH010000004">
    <property type="protein sequence ID" value="KAF7371031.1"/>
    <property type="molecule type" value="Genomic_DNA"/>
</dbReference>
<sequence>MPASINYKSTSSYPVHPVQVHLPLASPAALAPRPPPLQLGHYFLGSKSPARIPPAAFSALPAPPALHQLLAPPVHLFAPPPACDCSEEEQRPEALPLPHVTHPLPRKVRLLPCPRHACRNPPRPRPPQIRLRLEIPLPPLPPPPPSPRPNPLRPPNPPNPPKKAKIPKRVPPPLATELALMQFTDGGSLEKHAQRVMSARAAAAGPGVGVGAVWRDGEGGVWWDEEERWDSGAREKENAEDLERRGSVSTQDSDLDARYLVQPASHEDILIDFVPLPALPRPHAHAMSRKVLLALPARPRRAAKHLNKPELVDDLAAFGAAPAAFSVPASPTASSKPSKGSRRRPAPLKLARPHHAAHAANGPRTAPAPSTGDVRRDFLAASFAPAVPMPTSASALPVPAVPMSPLSPMPSTRARRLSVTSTATAGAGKAKGLRGLFRRRD</sequence>
<evidence type="ECO:0000256" key="1">
    <source>
        <dbReference type="SAM" id="MobiDB-lite"/>
    </source>
</evidence>
<feature type="compositionally biased region" description="Pro residues" evidence="1">
    <location>
        <begin position="136"/>
        <end position="161"/>
    </location>
</feature>
<feature type="compositionally biased region" description="Basic residues" evidence="1">
    <location>
        <begin position="339"/>
        <end position="357"/>
    </location>
</feature>
<name>A0A8H6Z744_9AGAR</name>